<dbReference type="Proteomes" id="UP000318571">
    <property type="component" value="Chromosome 6"/>
</dbReference>
<dbReference type="AlphaFoldDB" id="A0A553PNT3"/>
<organism evidence="2 3">
    <name type="scientific">Tigriopus californicus</name>
    <name type="common">Marine copepod</name>
    <dbReference type="NCBI Taxonomy" id="6832"/>
    <lineage>
        <taxon>Eukaryota</taxon>
        <taxon>Metazoa</taxon>
        <taxon>Ecdysozoa</taxon>
        <taxon>Arthropoda</taxon>
        <taxon>Crustacea</taxon>
        <taxon>Multicrustacea</taxon>
        <taxon>Hexanauplia</taxon>
        <taxon>Copepoda</taxon>
        <taxon>Harpacticoida</taxon>
        <taxon>Harpacticidae</taxon>
        <taxon>Tigriopus</taxon>
    </lineage>
</organism>
<reference evidence="2 3" key="1">
    <citation type="journal article" date="2018" name="Nat. Ecol. Evol.">
        <title>Genomic signatures of mitonuclear coevolution across populations of Tigriopus californicus.</title>
        <authorList>
            <person name="Barreto F.S."/>
            <person name="Watson E.T."/>
            <person name="Lima T.G."/>
            <person name="Willett C.S."/>
            <person name="Edmands S."/>
            <person name="Li W."/>
            <person name="Burton R.S."/>
        </authorList>
    </citation>
    <scope>NUCLEOTIDE SEQUENCE [LARGE SCALE GENOMIC DNA]</scope>
    <source>
        <strain evidence="2 3">San Diego</strain>
    </source>
</reference>
<dbReference type="GO" id="GO:0048264">
    <property type="term" value="P:determination of ventral identity"/>
    <property type="evidence" value="ECO:0007669"/>
    <property type="project" value="TreeGrafter"/>
</dbReference>
<dbReference type="PANTHER" id="PTHR28654:SF1">
    <property type="entry name" value="AXIN INTERACTOR, DORSALIZATION-ASSOCIATED PROTEIN"/>
    <property type="match status" value="1"/>
</dbReference>
<dbReference type="OMA" id="ETYMTDL"/>
<protein>
    <submittedName>
        <fullName evidence="2">Uncharacterized protein</fullName>
    </submittedName>
</protein>
<dbReference type="OrthoDB" id="1914839at2759"/>
<evidence type="ECO:0000256" key="1">
    <source>
        <dbReference type="SAM" id="MobiDB-lite"/>
    </source>
</evidence>
<proteinExistence type="predicted"/>
<dbReference type="CDD" id="cd24142">
    <property type="entry name" value="ACL4-like"/>
    <property type="match status" value="1"/>
</dbReference>
<dbReference type="GO" id="GO:0035091">
    <property type="term" value="F:phosphatidylinositol binding"/>
    <property type="evidence" value="ECO:0007669"/>
    <property type="project" value="TreeGrafter"/>
</dbReference>
<dbReference type="Pfam" id="PF14559">
    <property type="entry name" value="TPR_19"/>
    <property type="match status" value="1"/>
</dbReference>
<sequence length="371" mass="42311">MGRPKAKNPKAKRLALKKGLAVETRESKFSIDQILEKAQENLDQYDYEMAQKFCQRALEMNPDHAKALELTSTLLLEAGEVEDAKHCLGRAITVQPDEGFSKYFSMAQLLGGQEALELYRKGIEVLTQARDKATEEAEAKDLTRDLSNAYCSMAELFMTDLCDETEAEEDTLRCIRSALDVDKRNPEAFQTKARYLLVREKFEEAKDTMKQSLELWLPAYQGVLENKLEVVDFDPVEVCSLLYTTRIGTSKMLIEMEMWEEAIQVLEGLLEEDDSCVETWYLLGWLNKLRAMLPDGEVGYNANARFYLQKAKKVHTMNPTQDADMISHIDEILVELGPNPNPDEDEDDEAENWEDVESSSDEEDEVANMES</sequence>
<dbReference type="EMBL" id="VCGU01000002">
    <property type="protein sequence ID" value="TRY79336.1"/>
    <property type="molecule type" value="Genomic_DNA"/>
</dbReference>
<dbReference type="SMART" id="SM00028">
    <property type="entry name" value="TPR"/>
    <property type="match status" value="3"/>
</dbReference>
<accession>A0A553PNT3</accession>
<keyword evidence="3" id="KW-1185">Reference proteome</keyword>
<gene>
    <name evidence="2" type="ORF">TCAL_06603</name>
</gene>
<comment type="caution">
    <text evidence="2">The sequence shown here is derived from an EMBL/GenBank/DDBJ whole genome shotgun (WGS) entry which is preliminary data.</text>
</comment>
<dbReference type="PANTHER" id="PTHR28654">
    <property type="entry name" value="AXIN INTERACTOR, DORSALIZATION-ASSOCIATED PROTEIN"/>
    <property type="match status" value="1"/>
</dbReference>
<feature type="compositionally biased region" description="Acidic residues" evidence="1">
    <location>
        <begin position="342"/>
        <end position="371"/>
    </location>
</feature>
<dbReference type="SUPFAM" id="SSF48452">
    <property type="entry name" value="TPR-like"/>
    <property type="match status" value="1"/>
</dbReference>
<evidence type="ECO:0000313" key="3">
    <source>
        <dbReference type="Proteomes" id="UP000318571"/>
    </source>
</evidence>
<feature type="region of interest" description="Disordered" evidence="1">
    <location>
        <begin position="334"/>
        <end position="371"/>
    </location>
</feature>
<dbReference type="GO" id="GO:0016020">
    <property type="term" value="C:membrane"/>
    <property type="evidence" value="ECO:0007669"/>
    <property type="project" value="TreeGrafter"/>
</dbReference>
<dbReference type="InterPro" id="IPR011990">
    <property type="entry name" value="TPR-like_helical_dom_sf"/>
</dbReference>
<dbReference type="InterPro" id="IPR019734">
    <property type="entry name" value="TPR_rpt"/>
</dbReference>
<name>A0A553PNT3_TIGCA</name>
<evidence type="ECO:0000313" key="2">
    <source>
        <dbReference type="EMBL" id="TRY79336.1"/>
    </source>
</evidence>
<dbReference type="STRING" id="6832.A0A553PNT3"/>
<dbReference type="Gene3D" id="1.25.40.10">
    <property type="entry name" value="Tetratricopeptide repeat domain"/>
    <property type="match status" value="2"/>
</dbReference>